<reference evidence="1 2" key="1">
    <citation type="journal article" date="2015" name="Int. J. Syst. Evol. Microbiol.">
        <title>Erythrobacter atlanticus sp. nov., a bacterium from ocean sediment able to degrade polycyclic aromatic hydrocarbons.</title>
        <authorList>
            <person name="Zhuang L."/>
            <person name="Liu Y."/>
            <person name="Wang L."/>
            <person name="Wang W."/>
            <person name="Shao Z."/>
        </authorList>
    </citation>
    <scope>NUCLEOTIDE SEQUENCE [LARGE SCALE GENOMIC DNA]</scope>
    <source>
        <strain evidence="2">s21-N3</strain>
    </source>
</reference>
<protein>
    <recommendedName>
        <fullName evidence="3">Flagellin</fullName>
    </recommendedName>
</protein>
<dbReference type="EMBL" id="CP011310">
    <property type="protein sequence ID" value="AKQ41445.2"/>
    <property type="molecule type" value="Genomic_DNA"/>
</dbReference>
<dbReference type="InterPro" id="IPR036584">
    <property type="entry name" value="FliS_sf"/>
</dbReference>
<evidence type="ECO:0008006" key="3">
    <source>
        <dbReference type="Google" id="ProtNLM"/>
    </source>
</evidence>
<evidence type="ECO:0000313" key="2">
    <source>
        <dbReference type="Proteomes" id="UP000059113"/>
    </source>
</evidence>
<dbReference type="Pfam" id="PF02561">
    <property type="entry name" value="FliS"/>
    <property type="match status" value="1"/>
</dbReference>
<dbReference type="GO" id="GO:0044780">
    <property type="term" value="P:bacterial-type flagellum assembly"/>
    <property type="evidence" value="ECO:0007669"/>
    <property type="project" value="InterPro"/>
</dbReference>
<proteinExistence type="predicted"/>
<dbReference type="InterPro" id="IPR003713">
    <property type="entry name" value="FliS"/>
</dbReference>
<accession>A0A0H4VAE7</accession>
<dbReference type="Proteomes" id="UP000059113">
    <property type="component" value="Chromosome"/>
</dbReference>
<dbReference type="SUPFAM" id="SSF101116">
    <property type="entry name" value="Flagellar export chaperone FliS"/>
    <property type="match status" value="1"/>
</dbReference>
<dbReference type="STRING" id="1648404.CP97_04495"/>
<gene>
    <name evidence="1" type="ORF">CP97_04495</name>
</gene>
<keyword evidence="2" id="KW-1185">Reference proteome</keyword>
<dbReference type="AlphaFoldDB" id="A0A0H4VAE7"/>
<dbReference type="KEGG" id="ery:CP97_04495"/>
<organism evidence="1 2">
    <name type="scientific">Aurantiacibacter atlanticus</name>
    <dbReference type="NCBI Taxonomy" id="1648404"/>
    <lineage>
        <taxon>Bacteria</taxon>
        <taxon>Pseudomonadati</taxon>
        <taxon>Pseudomonadota</taxon>
        <taxon>Alphaproteobacteria</taxon>
        <taxon>Sphingomonadales</taxon>
        <taxon>Erythrobacteraceae</taxon>
        <taxon>Aurantiacibacter</taxon>
    </lineage>
</organism>
<reference evidence="2" key="2">
    <citation type="submission" date="2015-04" db="EMBL/GenBank/DDBJ databases">
        <title>The complete genome sequence of Erythrobacter sp. s21-N3.</title>
        <authorList>
            <person name="Zhuang L."/>
            <person name="Liu Y."/>
            <person name="Shao Z."/>
        </authorList>
    </citation>
    <scope>NUCLEOTIDE SEQUENCE [LARGE SCALE GENOMIC DNA]</scope>
    <source>
        <strain evidence="2">s21-N3</strain>
    </source>
</reference>
<evidence type="ECO:0000313" key="1">
    <source>
        <dbReference type="EMBL" id="AKQ41445.2"/>
    </source>
</evidence>
<dbReference type="Gene3D" id="1.20.120.340">
    <property type="entry name" value="Flagellar protein FliS"/>
    <property type="match status" value="1"/>
</dbReference>
<name>A0A0H4VAE7_9SPHN</name>
<sequence>MLKRTDPAAAYKRVDFEALISGCDAQGLVRVCFDDAVAALERALWADAHDRPDIRRKALERAQMGLLTLLSGLDTSQPVSKSLDVFYRSLLARVTNAQKHFNRTAVEMTRDDLKDIAASLLGQPRKAA</sequence>